<organism evidence="2 3">
    <name type="scientific">Senna tora</name>
    <dbReference type="NCBI Taxonomy" id="362788"/>
    <lineage>
        <taxon>Eukaryota</taxon>
        <taxon>Viridiplantae</taxon>
        <taxon>Streptophyta</taxon>
        <taxon>Embryophyta</taxon>
        <taxon>Tracheophyta</taxon>
        <taxon>Spermatophyta</taxon>
        <taxon>Magnoliopsida</taxon>
        <taxon>eudicotyledons</taxon>
        <taxon>Gunneridae</taxon>
        <taxon>Pentapetalae</taxon>
        <taxon>rosids</taxon>
        <taxon>fabids</taxon>
        <taxon>Fabales</taxon>
        <taxon>Fabaceae</taxon>
        <taxon>Caesalpinioideae</taxon>
        <taxon>Cassia clade</taxon>
        <taxon>Senna</taxon>
    </lineage>
</organism>
<keyword evidence="1" id="KW-1133">Transmembrane helix</keyword>
<evidence type="ECO:0000313" key="2">
    <source>
        <dbReference type="EMBL" id="KAF7805290.1"/>
    </source>
</evidence>
<dbReference type="EMBL" id="JAAIUW010000013">
    <property type="protein sequence ID" value="KAF7805290.1"/>
    <property type="molecule type" value="Genomic_DNA"/>
</dbReference>
<dbReference type="AlphaFoldDB" id="A0A834SMT0"/>
<feature type="transmembrane region" description="Helical" evidence="1">
    <location>
        <begin position="15"/>
        <end position="35"/>
    </location>
</feature>
<gene>
    <name evidence="2" type="ORF">G2W53_044401</name>
</gene>
<name>A0A834SMT0_9FABA</name>
<comment type="caution">
    <text evidence="2">The sequence shown here is derived from an EMBL/GenBank/DDBJ whole genome shotgun (WGS) entry which is preliminary data.</text>
</comment>
<protein>
    <submittedName>
        <fullName evidence="2">Uncharacterized protein</fullName>
    </submittedName>
</protein>
<keyword evidence="3" id="KW-1185">Reference proteome</keyword>
<keyword evidence="1" id="KW-0472">Membrane</keyword>
<accession>A0A834SMT0</accession>
<sequence>MRWLTVRLGCQHLRAFLSTGVLIPLLQSLSFYVGIERSLTSRGLSASETAGHPTNGNPQCIVMLCSAASMRALHTLYRMYNSKDLNTMSMTRGKYFLDGVRSTNTTGLHL</sequence>
<evidence type="ECO:0000256" key="1">
    <source>
        <dbReference type="SAM" id="Phobius"/>
    </source>
</evidence>
<dbReference type="Proteomes" id="UP000634136">
    <property type="component" value="Unassembled WGS sequence"/>
</dbReference>
<reference evidence="2" key="1">
    <citation type="submission" date="2020-09" db="EMBL/GenBank/DDBJ databases">
        <title>Genome-Enabled Discovery of Anthraquinone Biosynthesis in Senna tora.</title>
        <authorList>
            <person name="Kang S.-H."/>
            <person name="Pandey R.P."/>
            <person name="Lee C.-M."/>
            <person name="Sim J.-S."/>
            <person name="Jeong J.-T."/>
            <person name="Choi B.-S."/>
            <person name="Jung M."/>
            <person name="Ginzburg D."/>
            <person name="Zhao K."/>
            <person name="Won S.Y."/>
            <person name="Oh T.-J."/>
            <person name="Yu Y."/>
            <person name="Kim N.-H."/>
            <person name="Lee O.R."/>
            <person name="Lee T.-H."/>
            <person name="Bashyal P."/>
            <person name="Kim T.-S."/>
            <person name="Lee W.-H."/>
            <person name="Kawkins C."/>
            <person name="Kim C.-K."/>
            <person name="Kim J.S."/>
            <person name="Ahn B.O."/>
            <person name="Rhee S.Y."/>
            <person name="Sohng J.K."/>
        </authorList>
    </citation>
    <scope>NUCLEOTIDE SEQUENCE</scope>
    <source>
        <tissue evidence="2">Leaf</tissue>
    </source>
</reference>
<proteinExistence type="predicted"/>
<keyword evidence="1" id="KW-0812">Transmembrane</keyword>
<evidence type="ECO:0000313" key="3">
    <source>
        <dbReference type="Proteomes" id="UP000634136"/>
    </source>
</evidence>